<keyword evidence="4" id="KW-0560">Oxidoreductase</keyword>
<keyword evidence="5" id="KW-0520">NAD</keyword>
<evidence type="ECO:0000256" key="4">
    <source>
        <dbReference type="ARBA" id="ARBA00023002"/>
    </source>
</evidence>
<proteinExistence type="inferred from homology"/>
<dbReference type="SUPFAM" id="SSF51905">
    <property type="entry name" value="FAD/NAD(P)-binding domain"/>
    <property type="match status" value="1"/>
</dbReference>
<comment type="similarity">
    <text evidence="1">Belongs to the NADH dehydrogenase family.</text>
</comment>
<dbReference type="InterPro" id="IPR036188">
    <property type="entry name" value="FAD/NAD-bd_sf"/>
</dbReference>
<keyword evidence="3" id="KW-0274">FAD</keyword>
<gene>
    <name evidence="8" type="ORF">HC031_18650</name>
</gene>
<protein>
    <submittedName>
        <fullName evidence="8">NAD(P)/FAD-dependent oxidoreductase</fullName>
    </submittedName>
</protein>
<keyword evidence="9" id="KW-1185">Reference proteome</keyword>
<dbReference type="PRINTS" id="PR00368">
    <property type="entry name" value="FADPNR"/>
</dbReference>
<feature type="domain" description="FAD/NAD(P)-binding" evidence="7">
    <location>
        <begin position="7"/>
        <end position="336"/>
    </location>
</feature>
<dbReference type="Gene3D" id="3.50.50.100">
    <property type="match status" value="1"/>
</dbReference>
<dbReference type="PANTHER" id="PTHR43706:SF45">
    <property type="entry name" value="NADH DEHYDROGENASE-LIKE PROTEIN RV1812C"/>
    <property type="match status" value="1"/>
</dbReference>
<evidence type="ECO:0000313" key="9">
    <source>
        <dbReference type="Proteomes" id="UP000722989"/>
    </source>
</evidence>
<accession>A0ABX0Y2R1</accession>
<reference evidence="8 9" key="1">
    <citation type="submission" date="2020-03" db="EMBL/GenBank/DDBJ databases">
        <title>WGS of the type strain of Planosporangium spp.</title>
        <authorList>
            <person name="Thawai C."/>
        </authorList>
    </citation>
    <scope>NUCLEOTIDE SEQUENCE [LARGE SCALE GENOMIC DNA]</scope>
    <source>
        <strain evidence="8 9">TBRC 5610</strain>
    </source>
</reference>
<evidence type="ECO:0000256" key="6">
    <source>
        <dbReference type="SAM" id="MobiDB-lite"/>
    </source>
</evidence>
<dbReference type="Pfam" id="PF07992">
    <property type="entry name" value="Pyr_redox_2"/>
    <property type="match status" value="1"/>
</dbReference>
<name>A0ABX0Y2R1_9ACTN</name>
<dbReference type="InterPro" id="IPR023753">
    <property type="entry name" value="FAD/NAD-binding_dom"/>
</dbReference>
<organism evidence="8 9">
    <name type="scientific">Planosporangium thailandense</name>
    <dbReference type="NCBI Taxonomy" id="765197"/>
    <lineage>
        <taxon>Bacteria</taxon>
        <taxon>Bacillati</taxon>
        <taxon>Actinomycetota</taxon>
        <taxon>Actinomycetes</taxon>
        <taxon>Micromonosporales</taxon>
        <taxon>Micromonosporaceae</taxon>
        <taxon>Planosporangium</taxon>
    </lineage>
</organism>
<dbReference type="Proteomes" id="UP000722989">
    <property type="component" value="Unassembled WGS sequence"/>
</dbReference>
<evidence type="ECO:0000313" key="8">
    <source>
        <dbReference type="EMBL" id="NJC71724.1"/>
    </source>
</evidence>
<evidence type="ECO:0000259" key="7">
    <source>
        <dbReference type="Pfam" id="PF07992"/>
    </source>
</evidence>
<dbReference type="RefSeq" id="WP_167926625.1">
    <property type="nucleotide sequence ID" value="NZ_JAATVY010000013.1"/>
</dbReference>
<dbReference type="InterPro" id="IPR045024">
    <property type="entry name" value="NDH-2"/>
</dbReference>
<comment type="caution">
    <text evidence="8">The sequence shown here is derived from an EMBL/GenBank/DDBJ whole genome shotgun (WGS) entry which is preliminary data.</text>
</comment>
<evidence type="ECO:0000256" key="1">
    <source>
        <dbReference type="ARBA" id="ARBA00005272"/>
    </source>
</evidence>
<feature type="region of interest" description="Disordered" evidence="6">
    <location>
        <begin position="431"/>
        <end position="456"/>
    </location>
</feature>
<dbReference type="PANTHER" id="PTHR43706">
    <property type="entry name" value="NADH DEHYDROGENASE"/>
    <property type="match status" value="1"/>
</dbReference>
<keyword evidence="2" id="KW-0285">Flavoprotein</keyword>
<evidence type="ECO:0000256" key="3">
    <source>
        <dbReference type="ARBA" id="ARBA00022827"/>
    </source>
</evidence>
<dbReference type="EMBL" id="JAATVY010000013">
    <property type="protein sequence ID" value="NJC71724.1"/>
    <property type="molecule type" value="Genomic_DNA"/>
</dbReference>
<evidence type="ECO:0000256" key="5">
    <source>
        <dbReference type="ARBA" id="ARBA00023027"/>
    </source>
</evidence>
<evidence type="ECO:0000256" key="2">
    <source>
        <dbReference type="ARBA" id="ARBA00022630"/>
    </source>
</evidence>
<sequence>MNRAAPHILVIGGGAVGLFAAKRLEDRLDPGEADLCLVDPLSYTTYHPLLAEVAASTVEPRHVAVPLRRILSRFYICNSQVVGIRHADRTARVRLVNGEERDIPYDHVVIAPGSVSKTAPVPGLAELAVGFKTLGEAVFLRNRVITQLSLAASTTDPHSRRRSLTFVLVGASFAGVEALGELSDLSHQAIRAFRGLRREELRWILVEPGDRILPEVTPDLSEYIANVLRERGVEIRLDTTIASCVGGRIRFGGRYAHDIVEANTLIWTAGQQPNPVVEDTDLPRDDQGRLLADAYLRVRGLRGAWTGGDCAAVPDLTSDDPNALCAPTAQHAIRQGRRIADNLISELRGRHSAPPEPYRHRFIGVVAGLGRLEGVAQVYDIHLRGLPAWVLHRGYHLMMLPSTHRKMRVLTDWIIDAVFPRDITALGELEEPRKPLQTAARAPSLVTQSPRVPEPA</sequence>